<dbReference type="Proteomes" id="UP000321773">
    <property type="component" value="Unassembled WGS sequence"/>
</dbReference>
<evidence type="ECO:0000313" key="8">
    <source>
        <dbReference type="Proteomes" id="UP000321773"/>
    </source>
</evidence>
<dbReference type="Proteomes" id="UP000199139">
    <property type="component" value="Unassembled WGS sequence"/>
</dbReference>
<feature type="transmembrane region" description="Helical" evidence="2">
    <location>
        <begin position="6"/>
        <end position="29"/>
    </location>
</feature>
<organism evidence="6 7">
    <name type="scientific">Halolactibacillus miurensis</name>
    <dbReference type="NCBI Taxonomy" id="306541"/>
    <lineage>
        <taxon>Bacteria</taxon>
        <taxon>Bacillati</taxon>
        <taxon>Bacillota</taxon>
        <taxon>Bacilli</taxon>
        <taxon>Bacillales</taxon>
        <taxon>Bacillaceae</taxon>
        <taxon>Halolactibacillus</taxon>
    </lineage>
</organism>
<gene>
    <name evidence="5" type="ORF">HMI01_24660</name>
    <name evidence="6" type="ORF">SAMN05421668_1316</name>
</gene>
<dbReference type="PANTHER" id="PTHR43833:SF9">
    <property type="entry name" value="POTASSIUM CHANNEL PROTEIN YUGO-RELATED"/>
    <property type="match status" value="1"/>
</dbReference>
<evidence type="ECO:0000313" key="7">
    <source>
        <dbReference type="Proteomes" id="UP000199139"/>
    </source>
</evidence>
<sequence length="333" mass="37304">MQKYTRTLSILFLLLIVNVIGTVGYLLLLDVTFIDALYMTVITISTVGFGEVVPLTFTAKIFTILLIFLSLGIIGYAGSSLVHFFFEGKIRDAWRERKMRDRLDHLKNHVIVCGAGETGRHVIQTLKEEQVDFIVIEEDQDKADAIKDDKVMVIVDDATTDEALEKAGIKRAKGLVAALSTDANNLYTVLTAREMNEKLMIVARAINNNSHDKLIRAGANKTVSPNEIGGHRMASMLLKPSVVAFLDTITHSGKIDLNLNQVIIHPKSQLCNKTLMEANIPEKTDLIIIAIKDQQDDEIVFNPMKDYRLKPYQTLIVLGEDKDLFKLKQLAEH</sequence>
<dbReference type="InterPro" id="IPR036291">
    <property type="entry name" value="NAD(P)-bd_dom_sf"/>
</dbReference>
<dbReference type="GO" id="GO:0006813">
    <property type="term" value="P:potassium ion transport"/>
    <property type="evidence" value="ECO:0007669"/>
    <property type="project" value="InterPro"/>
</dbReference>
<keyword evidence="2" id="KW-0472">Membrane</keyword>
<feature type="transmembrane region" description="Helical" evidence="2">
    <location>
        <begin position="36"/>
        <end position="55"/>
    </location>
</feature>
<dbReference type="Gene3D" id="3.30.70.1450">
    <property type="entry name" value="Regulator of K+ conductance, C-terminal domain"/>
    <property type="match status" value="1"/>
</dbReference>
<dbReference type="Pfam" id="PF07885">
    <property type="entry name" value="Ion_trans_2"/>
    <property type="match status" value="1"/>
</dbReference>
<dbReference type="InterPro" id="IPR036721">
    <property type="entry name" value="RCK_C_sf"/>
</dbReference>
<keyword evidence="2" id="KW-1133">Transmembrane helix</keyword>
<evidence type="ECO:0000313" key="6">
    <source>
        <dbReference type="EMBL" id="SFT03714.1"/>
    </source>
</evidence>
<dbReference type="Gene3D" id="1.10.287.70">
    <property type="match status" value="1"/>
</dbReference>
<accession>A0A1I6UQV6</accession>
<evidence type="ECO:0000256" key="2">
    <source>
        <dbReference type="SAM" id="Phobius"/>
    </source>
</evidence>
<dbReference type="Pfam" id="PF02080">
    <property type="entry name" value="TrkA_C"/>
    <property type="match status" value="1"/>
</dbReference>
<dbReference type="SUPFAM" id="SSF51735">
    <property type="entry name" value="NAD(P)-binding Rossmann-fold domains"/>
    <property type="match status" value="1"/>
</dbReference>
<proteinExistence type="predicted"/>
<dbReference type="InterPro" id="IPR013099">
    <property type="entry name" value="K_chnl_dom"/>
</dbReference>
<protein>
    <submittedName>
        <fullName evidence="5">Potassium transporter TrkA</fullName>
    </submittedName>
    <submittedName>
        <fullName evidence="6">Voltage-gated potassium channel</fullName>
    </submittedName>
</protein>
<dbReference type="RefSeq" id="WP_062323722.1">
    <property type="nucleotide sequence ID" value="NZ_BJWJ01000035.1"/>
</dbReference>
<dbReference type="PROSITE" id="PS51201">
    <property type="entry name" value="RCK_N"/>
    <property type="match status" value="1"/>
</dbReference>
<feature type="domain" description="RCK N-terminal" evidence="3">
    <location>
        <begin position="107"/>
        <end position="224"/>
    </location>
</feature>
<dbReference type="SUPFAM" id="SSF116726">
    <property type="entry name" value="TrkA C-terminal domain-like"/>
    <property type="match status" value="1"/>
</dbReference>
<feature type="domain" description="RCK C-terminal" evidence="4">
    <location>
        <begin position="246"/>
        <end position="333"/>
    </location>
</feature>
<reference evidence="6 7" key="1">
    <citation type="submission" date="2016-10" db="EMBL/GenBank/DDBJ databases">
        <authorList>
            <person name="de Groot N.N."/>
        </authorList>
    </citation>
    <scope>NUCLEOTIDE SEQUENCE [LARGE SCALE GENOMIC DNA]</scope>
    <source>
        <strain evidence="6 7">DSM 17074</strain>
    </source>
</reference>
<dbReference type="SUPFAM" id="SSF81324">
    <property type="entry name" value="Voltage-gated potassium channels"/>
    <property type="match status" value="1"/>
</dbReference>
<dbReference type="InterPro" id="IPR006037">
    <property type="entry name" value="RCK_C"/>
</dbReference>
<dbReference type="PANTHER" id="PTHR43833">
    <property type="entry name" value="POTASSIUM CHANNEL PROTEIN 2-RELATED-RELATED"/>
    <property type="match status" value="1"/>
</dbReference>
<dbReference type="GO" id="GO:0008324">
    <property type="term" value="F:monoatomic cation transmembrane transporter activity"/>
    <property type="evidence" value="ECO:0007669"/>
    <property type="project" value="InterPro"/>
</dbReference>
<keyword evidence="2" id="KW-0812">Transmembrane</keyword>
<evidence type="ECO:0000259" key="3">
    <source>
        <dbReference type="PROSITE" id="PS51201"/>
    </source>
</evidence>
<comment type="subcellular location">
    <subcellularLocation>
        <location evidence="1">Cell membrane</location>
        <topology evidence="1">Multi-pass membrane protein</topology>
    </subcellularLocation>
</comment>
<dbReference type="GO" id="GO:0005886">
    <property type="term" value="C:plasma membrane"/>
    <property type="evidence" value="ECO:0007669"/>
    <property type="project" value="UniProtKB-SubCell"/>
</dbReference>
<evidence type="ECO:0000313" key="5">
    <source>
        <dbReference type="EMBL" id="GEM05478.1"/>
    </source>
</evidence>
<feature type="transmembrane region" description="Helical" evidence="2">
    <location>
        <begin position="61"/>
        <end position="86"/>
    </location>
</feature>
<dbReference type="EMBL" id="BJWJ01000035">
    <property type="protein sequence ID" value="GEM05478.1"/>
    <property type="molecule type" value="Genomic_DNA"/>
</dbReference>
<dbReference type="AlphaFoldDB" id="A0A1I6UQV6"/>
<keyword evidence="6" id="KW-0407">Ion channel</keyword>
<keyword evidence="8" id="KW-1185">Reference proteome</keyword>
<dbReference type="EMBL" id="FPAI01000031">
    <property type="protein sequence ID" value="SFT03714.1"/>
    <property type="molecule type" value="Genomic_DNA"/>
</dbReference>
<reference evidence="5 8" key="2">
    <citation type="submission" date="2019-07" db="EMBL/GenBank/DDBJ databases">
        <title>Whole genome shotgun sequence of Halolactibacillus miurensis NBRC 100873.</title>
        <authorList>
            <person name="Hosoyama A."/>
            <person name="Uohara A."/>
            <person name="Ohji S."/>
            <person name="Ichikawa N."/>
        </authorList>
    </citation>
    <scope>NUCLEOTIDE SEQUENCE [LARGE SCALE GENOMIC DNA]</scope>
    <source>
        <strain evidence="5 8">NBRC 100873</strain>
    </source>
</reference>
<dbReference type="Gene3D" id="3.40.50.720">
    <property type="entry name" value="NAD(P)-binding Rossmann-like Domain"/>
    <property type="match status" value="1"/>
</dbReference>
<evidence type="ECO:0000259" key="4">
    <source>
        <dbReference type="PROSITE" id="PS51202"/>
    </source>
</evidence>
<name>A0A1I6UQV6_9BACI</name>
<evidence type="ECO:0000256" key="1">
    <source>
        <dbReference type="ARBA" id="ARBA00004651"/>
    </source>
</evidence>
<dbReference type="STRING" id="306541.SAMN05421668_1316"/>
<dbReference type="InterPro" id="IPR003148">
    <property type="entry name" value="RCK_N"/>
</dbReference>
<dbReference type="InterPro" id="IPR050721">
    <property type="entry name" value="Trk_Ktr_HKT_K-transport"/>
</dbReference>
<keyword evidence="6" id="KW-0813">Transport</keyword>
<dbReference type="PROSITE" id="PS51202">
    <property type="entry name" value="RCK_C"/>
    <property type="match status" value="1"/>
</dbReference>
<dbReference type="Pfam" id="PF02254">
    <property type="entry name" value="TrkA_N"/>
    <property type="match status" value="1"/>
</dbReference>
<keyword evidence="6" id="KW-0406">Ion transport</keyword>